<dbReference type="InterPro" id="IPR039459">
    <property type="entry name" value="RepB-like_DNA_primase_dom"/>
</dbReference>
<name>A0ABV0GKT6_9BURK</name>
<dbReference type="Pfam" id="PF08706">
    <property type="entry name" value="D5_N"/>
    <property type="match status" value="1"/>
</dbReference>
<keyword evidence="2" id="KW-0378">Hydrolase</keyword>
<evidence type="ECO:0000313" key="6">
    <source>
        <dbReference type="Proteomes" id="UP001462640"/>
    </source>
</evidence>
<dbReference type="EMBL" id="JBDPZC010000018">
    <property type="protein sequence ID" value="MEO3715717.1"/>
    <property type="molecule type" value="Genomic_DNA"/>
</dbReference>
<accession>A0ABV0GKT6</accession>
<proteinExistence type="predicted"/>
<dbReference type="InterPro" id="IPR051620">
    <property type="entry name" value="ORF904-like_C"/>
</dbReference>
<dbReference type="PROSITE" id="PS51206">
    <property type="entry name" value="SF3_HELICASE_1"/>
    <property type="match status" value="1"/>
</dbReference>
<dbReference type="Proteomes" id="UP001462640">
    <property type="component" value="Unassembled WGS sequence"/>
</dbReference>
<organism evidence="5 6">
    <name type="scientific">Roseateles flavus</name>
    <dbReference type="NCBI Taxonomy" id="3149041"/>
    <lineage>
        <taxon>Bacteria</taxon>
        <taxon>Pseudomonadati</taxon>
        <taxon>Pseudomonadota</taxon>
        <taxon>Betaproteobacteria</taxon>
        <taxon>Burkholderiales</taxon>
        <taxon>Sphaerotilaceae</taxon>
        <taxon>Roseateles</taxon>
    </lineage>
</organism>
<dbReference type="InterPro" id="IPR014818">
    <property type="entry name" value="Phage/plasmid_primase_P4_C"/>
</dbReference>
<keyword evidence="3" id="KW-0067">ATP-binding</keyword>
<reference evidence="5 6" key="1">
    <citation type="submission" date="2024-05" db="EMBL/GenBank/DDBJ databases">
        <title>Roseateles sp. 2.12 16S ribosomal RNA gene Genome sequencing and assembly.</title>
        <authorList>
            <person name="Woo H."/>
        </authorList>
    </citation>
    <scope>NUCLEOTIDE SEQUENCE [LARGE SCALE GENOMIC DNA]</scope>
    <source>
        <strain evidence="5 6">2.12</strain>
    </source>
</reference>
<dbReference type="InterPro" id="IPR006500">
    <property type="entry name" value="Helicase_put_C_phage/plasmid"/>
</dbReference>
<evidence type="ECO:0000256" key="3">
    <source>
        <dbReference type="ARBA" id="ARBA00022840"/>
    </source>
</evidence>
<dbReference type="InterPro" id="IPR014819">
    <property type="entry name" value="PriCT_2"/>
</dbReference>
<sequence>MSKTKTLTNNSPDPDSEQMLNFKRWLHGNAPTWFLTLPERKGVTKEKPRNAFGILRKHRAALLAANRKGAGIFMTVNTLTGNARNNESATAVNAVFIDIDGTMTYGDIQALNPQPHAIVQSSRKRYHAYWKVKDMRVEEFTAVQKALAQRFNTDASVVDVARVMRVPGTLHFKTKPVLVKLRHIDKAAKPLTVAELVESFELKLDSVPQEVATKDKSSVQPNMDVVEEVRHALSAIPVADDRPTWLNLGMAIHDALPNQEGLKLWTDWSRKSSKFDEADQIKNWKSFRRGGGVSKSTLFAMAREHGWQHTEPESLPTDEFGLVEEFSRRISDKLCYDPTCKKWMVFEQPTWLIDDARVNAGAQTVVEALSREAKGSGNPVVQQLVKRFANPSGVRRLLSDAADKPALNIHRTEFDTSQYLLAVANGVIDLRTGTFRPGLPQDRLIRRAPTAYDPAAPCPRFEAFIRFVTRERKLYARFLQRALGYTLFGHANEHVFFVVFGRTRNGKGTLFRILMAVLGDFITAVSPNLLSKAYSGNPNGPTPAIMALHGGRMFQCSEGEERHRFDTAFMKQVAGNDLLTARPNFGEQVQFTAIGKFWISANHLPDVPAQDDAMWERYRLLPFEGTVESRVEGFENALQEEASGILNWLVEGAKTYASEGLGNCKVVERATQRARGAGDSVKAWIDESCIVDADARLQSSLGYESYRKLCKLNGVQPMAVQKFRSAMADKGYAHDRTKHHNCFKGVKLRD</sequence>
<gene>
    <name evidence="5" type="ORF">ABDJ40_23325</name>
</gene>
<dbReference type="Gene3D" id="3.30.70.1790">
    <property type="entry name" value="RepB DNA-primase, N-terminal domain"/>
    <property type="match status" value="1"/>
</dbReference>
<keyword evidence="1" id="KW-0547">Nucleotide-binding</keyword>
<evidence type="ECO:0000256" key="1">
    <source>
        <dbReference type="ARBA" id="ARBA00022741"/>
    </source>
</evidence>
<evidence type="ECO:0000259" key="4">
    <source>
        <dbReference type="PROSITE" id="PS51206"/>
    </source>
</evidence>
<dbReference type="NCBIfam" id="TIGR01613">
    <property type="entry name" value="primase_Cterm"/>
    <property type="match status" value="1"/>
</dbReference>
<dbReference type="Gene3D" id="3.40.50.300">
    <property type="entry name" value="P-loop containing nucleotide triphosphate hydrolases"/>
    <property type="match status" value="1"/>
</dbReference>
<comment type="caution">
    <text evidence="5">The sequence shown here is derived from an EMBL/GenBank/DDBJ whole genome shotgun (WGS) entry which is preliminary data.</text>
</comment>
<dbReference type="InterPro" id="IPR014015">
    <property type="entry name" value="Helicase_SF3_DNA-vir"/>
</dbReference>
<dbReference type="Pfam" id="PF08707">
    <property type="entry name" value="PriCT_2"/>
    <property type="match status" value="1"/>
</dbReference>
<protein>
    <submittedName>
        <fullName evidence="5">Phage/plasmid primase, P4 family</fullName>
    </submittedName>
</protein>
<dbReference type="InterPro" id="IPR027417">
    <property type="entry name" value="P-loop_NTPase"/>
</dbReference>
<dbReference type="PANTHER" id="PTHR35372">
    <property type="entry name" value="ATP BINDING PROTEIN-RELATED"/>
    <property type="match status" value="1"/>
</dbReference>
<evidence type="ECO:0000256" key="2">
    <source>
        <dbReference type="ARBA" id="ARBA00022801"/>
    </source>
</evidence>
<feature type="domain" description="SF3 helicase" evidence="4">
    <location>
        <begin position="474"/>
        <end position="636"/>
    </location>
</feature>
<dbReference type="Pfam" id="PF16793">
    <property type="entry name" value="RepB_primase"/>
    <property type="match status" value="1"/>
</dbReference>
<dbReference type="RefSeq" id="WP_347613341.1">
    <property type="nucleotide sequence ID" value="NZ_JBDPZC010000018.1"/>
</dbReference>
<evidence type="ECO:0000313" key="5">
    <source>
        <dbReference type="EMBL" id="MEO3715717.1"/>
    </source>
</evidence>
<dbReference type="SMART" id="SM00885">
    <property type="entry name" value="D5_N"/>
    <property type="match status" value="1"/>
</dbReference>
<keyword evidence="6" id="KW-1185">Reference proteome</keyword>
<dbReference type="PANTHER" id="PTHR35372:SF2">
    <property type="entry name" value="SF3 HELICASE DOMAIN-CONTAINING PROTEIN"/>
    <property type="match status" value="1"/>
</dbReference>